<protein>
    <submittedName>
        <fullName evidence="1">Uncharacterized protein</fullName>
    </submittedName>
</protein>
<gene>
    <name evidence="1" type="ORF">LEP1GSC062_4364</name>
</gene>
<evidence type="ECO:0000313" key="1">
    <source>
        <dbReference type="EMBL" id="EQA64096.1"/>
    </source>
</evidence>
<keyword evidence="2" id="KW-1185">Reference proteome</keyword>
<proteinExistence type="predicted"/>
<organism evidence="1 2">
    <name type="scientific">Leptospira alexanderi serovar Manhao 3 str. L 60</name>
    <dbReference type="NCBI Taxonomy" id="1049759"/>
    <lineage>
        <taxon>Bacteria</taxon>
        <taxon>Pseudomonadati</taxon>
        <taxon>Spirochaetota</taxon>
        <taxon>Spirochaetia</taxon>
        <taxon>Leptospirales</taxon>
        <taxon>Leptospiraceae</taxon>
        <taxon>Leptospira</taxon>
    </lineage>
</organism>
<sequence>MLTLRNIAKFLNTKSIQNMVSLSKVIESFRIYFYLAKIFQN</sequence>
<dbReference type="EMBL" id="AHMT02000012">
    <property type="protein sequence ID" value="EQA64096.1"/>
    <property type="molecule type" value="Genomic_DNA"/>
</dbReference>
<accession>V6I2I6</accession>
<reference evidence="1" key="1">
    <citation type="submission" date="2013-05" db="EMBL/GenBank/DDBJ databases">
        <authorList>
            <person name="Harkins D.M."/>
            <person name="Durkin A.S."/>
            <person name="Brinkac L.M."/>
            <person name="Haft D.H."/>
            <person name="Selengut J.D."/>
            <person name="Sanka R."/>
            <person name="DePew J."/>
            <person name="Purushe J."/>
            <person name="Hartskeerl R.A."/>
            <person name="Ahmed A."/>
            <person name="van der Linden H."/>
            <person name="Goris M.G.A."/>
            <person name="Vinetz J.M."/>
            <person name="Sutton G.G."/>
            <person name="Nierman W.C."/>
            <person name="Fouts D.E."/>
        </authorList>
    </citation>
    <scope>NUCLEOTIDE SEQUENCE [LARGE SCALE GENOMIC DNA]</scope>
    <source>
        <strain evidence="1">L 60</strain>
    </source>
</reference>
<comment type="caution">
    <text evidence="1">The sequence shown here is derived from an EMBL/GenBank/DDBJ whole genome shotgun (WGS) entry which is preliminary data.</text>
</comment>
<evidence type="ECO:0000313" key="2">
    <source>
        <dbReference type="Proteomes" id="UP000018747"/>
    </source>
</evidence>
<dbReference type="AlphaFoldDB" id="V6I2I6"/>
<dbReference type="Proteomes" id="UP000018747">
    <property type="component" value="Unassembled WGS sequence"/>
</dbReference>
<name>V6I2I6_9LEPT</name>